<gene>
    <name evidence="2" type="ordered locus">MTR_7g078390</name>
</gene>
<evidence type="ECO:0000313" key="4">
    <source>
        <dbReference type="Proteomes" id="UP000002051"/>
    </source>
</evidence>
<dbReference type="Proteomes" id="UP000002051">
    <property type="component" value="Unassembled WGS sequence"/>
</dbReference>
<evidence type="ECO:0000313" key="2">
    <source>
        <dbReference type="EMBL" id="AES80242.1"/>
    </source>
</evidence>
<sequence>MGRAGPARLGLERPDYRNGPVRPGPFMIGTTRTQNQHQRLTTIVAITTTTASPPLLKNTSKRIRDRSTTTQALNHQASHHQNINPSPPKQPKLWPSHHLHLDLKQI</sequence>
<protein>
    <submittedName>
        <fullName evidence="2 3">Uncharacterized protein</fullName>
    </submittedName>
</protein>
<dbReference type="HOGENOM" id="CLU_2227166_0_0_1"/>
<reference evidence="2 4" key="1">
    <citation type="journal article" date="2011" name="Nature">
        <title>The Medicago genome provides insight into the evolution of rhizobial symbioses.</title>
        <authorList>
            <person name="Young N.D."/>
            <person name="Debelle F."/>
            <person name="Oldroyd G.E."/>
            <person name="Geurts R."/>
            <person name="Cannon S.B."/>
            <person name="Udvardi M.K."/>
            <person name="Benedito V.A."/>
            <person name="Mayer K.F."/>
            <person name="Gouzy J."/>
            <person name="Schoof H."/>
            <person name="Van de Peer Y."/>
            <person name="Proost S."/>
            <person name="Cook D.R."/>
            <person name="Meyers B.C."/>
            <person name="Spannagl M."/>
            <person name="Cheung F."/>
            <person name="De Mita S."/>
            <person name="Krishnakumar V."/>
            <person name="Gundlach H."/>
            <person name="Zhou S."/>
            <person name="Mudge J."/>
            <person name="Bharti A.K."/>
            <person name="Murray J.D."/>
            <person name="Naoumkina M.A."/>
            <person name="Rosen B."/>
            <person name="Silverstein K.A."/>
            <person name="Tang H."/>
            <person name="Rombauts S."/>
            <person name="Zhao P.X."/>
            <person name="Zhou P."/>
            <person name="Barbe V."/>
            <person name="Bardou P."/>
            <person name="Bechner M."/>
            <person name="Bellec A."/>
            <person name="Berger A."/>
            <person name="Berges H."/>
            <person name="Bidwell S."/>
            <person name="Bisseling T."/>
            <person name="Choisne N."/>
            <person name="Couloux A."/>
            <person name="Denny R."/>
            <person name="Deshpande S."/>
            <person name="Dai X."/>
            <person name="Doyle J.J."/>
            <person name="Dudez A.M."/>
            <person name="Farmer A.D."/>
            <person name="Fouteau S."/>
            <person name="Franken C."/>
            <person name="Gibelin C."/>
            <person name="Gish J."/>
            <person name="Goldstein S."/>
            <person name="Gonzalez A.J."/>
            <person name="Green P.J."/>
            <person name="Hallab A."/>
            <person name="Hartog M."/>
            <person name="Hua A."/>
            <person name="Humphray S.J."/>
            <person name="Jeong D.H."/>
            <person name="Jing Y."/>
            <person name="Jocker A."/>
            <person name="Kenton S.M."/>
            <person name="Kim D.J."/>
            <person name="Klee K."/>
            <person name="Lai H."/>
            <person name="Lang C."/>
            <person name="Lin S."/>
            <person name="Macmil S.L."/>
            <person name="Magdelenat G."/>
            <person name="Matthews L."/>
            <person name="McCorrison J."/>
            <person name="Monaghan E.L."/>
            <person name="Mun J.H."/>
            <person name="Najar F.Z."/>
            <person name="Nicholson C."/>
            <person name="Noirot C."/>
            <person name="O'Bleness M."/>
            <person name="Paule C.R."/>
            <person name="Poulain J."/>
            <person name="Prion F."/>
            <person name="Qin B."/>
            <person name="Qu C."/>
            <person name="Retzel E.F."/>
            <person name="Riddle C."/>
            <person name="Sallet E."/>
            <person name="Samain S."/>
            <person name="Samson N."/>
            <person name="Sanders I."/>
            <person name="Saurat O."/>
            <person name="Scarpelli C."/>
            <person name="Schiex T."/>
            <person name="Segurens B."/>
            <person name="Severin A.J."/>
            <person name="Sherrier D.J."/>
            <person name="Shi R."/>
            <person name="Sims S."/>
            <person name="Singer S.R."/>
            <person name="Sinharoy S."/>
            <person name="Sterck L."/>
            <person name="Viollet A."/>
            <person name="Wang B.B."/>
            <person name="Wang K."/>
            <person name="Wang M."/>
            <person name="Wang X."/>
            <person name="Warfsmann J."/>
            <person name="Weissenbach J."/>
            <person name="White D.D."/>
            <person name="White J.D."/>
            <person name="Wiley G.B."/>
            <person name="Wincker P."/>
            <person name="Xing Y."/>
            <person name="Yang L."/>
            <person name="Yao Z."/>
            <person name="Ying F."/>
            <person name="Zhai J."/>
            <person name="Zhou L."/>
            <person name="Zuber A."/>
            <person name="Denarie J."/>
            <person name="Dixon R.A."/>
            <person name="May G.D."/>
            <person name="Schwartz D.C."/>
            <person name="Rogers J."/>
            <person name="Quetier F."/>
            <person name="Town C.D."/>
            <person name="Roe B.A."/>
        </authorList>
    </citation>
    <scope>NUCLEOTIDE SEQUENCE [LARGE SCALE GENOMIC DNA]</scope>
    <source>
        <strain evidence="2">A17</strain>
        <strain evidence="3 4">cv. Jemalong A17</strain>
    </source>
</reference>
<feature type="compositionally biased region" description="Polar residues" evidence="1">
    <location>
        <begin position="68"/>
        <end position="84"/>
    </location>
</feature>
<evidence type="ECO:0000256" key="1">
    <source>
        <dbReference type="SAM" id="MobiDB-lite"/>
    </source>
</evidence>
<name>G7L5R2_MEDTR</name>
<feature type="region of interest" description="Disordered" evidence="1">
    <location>
        <begin position="67"/>
        <end position="106"/>
    </location>
</feature>
<accession>G7L5R2</accession>
<dbReference type="PaxDb" id="3880-AES80242"/>
<keyword evidence="4" id="KW-1185">Reference proteome</keyword>
<dbReference type="AlphaFoldDB" id="G7L5R2"/>
<organism evidence="2 4">
    <name type="scientific">Medicago truncatula</name>
    <name type="common">Barrel medic</name>
    <name type="synonym">Medicago tribuloides</name>
    <dbReference type="NCBI Taxonomy" id="3880"/>
    <lineage>
        <taxon>Eukaryota</taxon>
        <taxon>Viridiplantae</taxon>
        <taxon>Streptophyta</taxon>
        <taxon>Embryophyta</taxon>
        <taxon>Tracheophyta</taxon>
        <taxon>Spermatophyta</taxon>
        <taxon>Magnoliopsida</taxon>
        <taxon>eudicotyledons</taxon>
        <taxon>Gunneridae</taxon>
        <taxon>Pentapetalae</taxon>
        <taxon>rosids</taxon>
        <taxon>fabids</taxon>
        <taxon>Fabales</taxon>
        <taxon>Fabaceae</taxon>
        <taxon>Papilionoideae</taxon>
        <taxon>50 kb inversion clade</taxon>
        <taxon>NPAAA clade</taxon>
        <taxon>Hologalegina</taxon>
        <taxon>IRL clade</taxon>
        <taxon>Trifolieae</taxon>
        <taxon>Medicago</taxon>
    </lineage>
</organism>
<dbReference type="EMBL" id="CM001223">
    <property type="protein sequence ID" value="AES80242.1"/>
    <property type="molecule type" value="Genomic_DNA"/>
</dbReference>
<reference evidence="3" key="3">
    <citation type="submission" date="2015-04" db="UniProtKB">
        <authorList>
            <consortium name="EnsemblPlants"/>
        </authorList>
    </citation>
    <scope>IDENTIFICATION</scope>
    <source>
        <strain evidence="3">cv. Jemalong A17</strain>
    </source>
</reference>
<reference evidence="2 4" key="2">
    <citation type="journal article" date="2014" name="BMC Genomics">
        <title>An improved genome release (version Mt4.0) for the model legume Medicago truncatula.</title>
        <authorList>
            <person name="Tang H."/>
            <person name="Krishnakumar V."/>
            <person name="Bidwell S."/>
            <person name="Rosen B."/>
            <person name="Chan A."/>
            <person name="Zhou S."/>
            <person name="Gentzbittel L."/>
            <person name="Childs K.L."/>
            <person name="Yandell M."/>
            <person name="Gundlach H."/>
            <person name="Mayer K.F."/>
            <person name="Schwartz D.C."/>
            <person name="Town C.D."/>
        </authorList>
    </citation>
    <scope>GENOME REANNOTATION</scope>
    <source>
        <strain evidence="3 4">cv. Jemalong A17</strain>
    </source>
</reference>
<evidence type="ECO:0000313" key="3">
    <source>
        <dbReference type="EnsemblPlants" id="AES80242"/>
    </source>
</evidence>
<dbReference type="EnsemblPlants" id="AES80242">
    <property type="protein sequence ID" value="AES80242"/>
    <property type="gene ID" value="MTR_7g078390"/>
</dbReference>
<feature type="region of interest" description="Disordered" evidence="1">
    <location>
        <begin position="1"/>
        <end position="23"/>
    </location>
</feature>
<proteinExistence type="predicted"/>